<dbReference type="Pfam" id="PF04542">
    <property type="entry name" value="Sigma70_r2"/>
    <property type="match status" value="1"/>
</dbReference>
<keyword evidence="4" id="KW-0238">DNA-binding</keyword>
<feature type="compositionally biased region" description="Acidic residues" evidence="6">
    <location>
        <begin position="103"/>
        <end position="119"/>
    </location>
</feature>
<organism evidence="9 10">
    <name type="scientific">Undibacterium terreum</name>
    <dbReference type="NCBI Taxonomy" id="1224302"/>
    <lineage>
        <taxon>Bacteria</taxon>
        <taxon>Pseudomonadati</taxon>
        <taxon>Pseudomonadota</taxon>
        <taxon>Betaproteobacteria</taxon>
        <taxon>Burkholderiales</taxon>
        <taxon>Oxalobacteraceae</taxon>
        <taxon>Undibacterium</taxon>
    </lineage>
</organism>
<dbReference type="Pfam" id="PF08281">
    <property type="entry name" value="Sigma70_r4_2"/>
    <property type="match status" value="1"/>
</dbReference>
<dbReference type="GO" id="GO:0003677">
    <property type="term" value="F:DNA binding"/>
    <property type="evidence" value="ECO:0007669"/>
    <property type="project" value="UniProtKB-KW"/>
</dbReference>
<keyword evidence="3" id="KW-0731">Sigma factor</keyword>
<dbReference type="Proteomes" id="UP000637423">
    <property type="component" value="Unassembled WGS sequence"/>
</dbReference>
<evidence type="ECO:0000256" key="3">
    <source>
        <dbReference type="ARBA" id="ARBA00023082"/>
    </source>
</evidence>
<sequence>MSLTNPLHDNNLLREMRAGNTAAFQTLYRQHQAPLYRYALLRAASADVAADVVQDVFMGLLTDSYQFDPLRGNLQSFLFGVARNLILKREEARRRFVSTSADAENEDEDQEWASEDRMEEDEPARQLFSNQVAEQVRQALAALAPHYRDVVVLYEMHDMSYVDIAQICQIDIGTVRSRLSRARAALLKKLAHLEPGNSAVRGGTAG</sequence>
<keyword evidence="10" id="KW-1185">Reference proteome</keyword>
<evidence type="ECO:0000313" key="10">
    <source>
        <dbReference type="Proteomes" id="UP000637423"/>
    </source>
</evidence>
<comment type="caution">
    <text evidence="9">The sequence shown here is derived from an EMBL/GenBank/DDBJ whole genome shotgun (WGS) entry which is preliminary data.</text>
</comment>
<comment type="similarity">
    <text evidence="1">Belongs to the sigma-70 factor family. ECF subfamily.</text>
</comment>
<keyword evidence="2" id="KW-0805">Transcription regulation</keyword>
<dbReference type="SUPFAM" id="SSF88946">
    <property type="entry name" value="Sigma2 domain of RNA polymerase sigma factors"/>
    <property type="match status" value="1"/>
</dbReference>
<dbReference type="Gene3D" id="1.10.1740.10">
    <property type="match status" value="1"/>
</dbReference>
<dbReference type="InterPro" id="IPR036388">
    <property type="entry name" value="WH-like_DNA-bd_sf"/>
</dbReference>
<feature type="domain" description="RNA polymerase sigma factor 70 region 4 type 2" evidence="8">
    <location>
        <begin position="134"/>
        <end position="186"/>
    </location>
</feature>
<name>A0A916V0J7_9BURK</name>
<evidence type="ECO:0008006" key="11">
    <source>
        <dbReference type="Google" id="ProtNLM"/>
    </source>
</evidence>
<dbReference type="GO" id="GO:0006352">
    <property type="term" value="P:DNA-templated transcription initiation"/>
    <property type="evidence" value="ECO:0007669"/>
    <property type="project" value="InterPro"/>
</dbReference>
<dbReference type="GO" id="GO:0016987">
    <property type="term" value="F:sigma factor activity"/>
    <property type="evidence" value="ECO:0007669"/>
    <property type="project" value="UniProtKB-KW"/>
</dbReference>
<dbReference type="Gene3D" id="1.10.10.10">
    <property type="entry name" value="Winged helix-like DNA-binding domain superfamily/Winged helix DNA-binding domain"/>
    <property type="match status" value="1"/>
</dbReference>
<evidence type="ECO:0000259" key="8">
    <source>
        <dbReference type="Pfam" id="PF08281"/>
    </source>
</evidence>
<evidence type="ECO:0000256" key="5">
    <source>
        <dbReference type="ARBA" id="ARBA00023163"/>
    </source>
</evidence>
<dbReference type="InterPro" id="IPR039425">
    <property type="entry name" value="RNA_pol_sigma-70-like"/>
</dbReference>
<evidence type="ECO:0000313" key="9">
    <source>
        <dbReference type="EMBL" id="GGD00950.1"/>
    </source>
</evidence>
<dbReference type="SUPFAM" id="SSF88659">
    <property type="entry name" value="Sigma3 and sigma4 domains of RNA polymerase sigma factors"/>
    <property type="match status" value="1"/>
</dbReference>
<dbReference type="PANTHER" id="PTHR43133">
    <property type="entry name" value="RNA POLYMERASE ECF-TYPE SIGMA FACTO"/>
    <property type="match status" value="1"/>
</dbReference>
<reference evidence="9" key="1">
    <citation type="journal article" date="2014" name="Int. J. Syst. Evol. Microbiol.">
        <title>Complete genome sequence of Corynebacterium casei LMG S-19264T (=DSM 44701T), isolated from a smear-ripened cheese.</title>
        <authorList>
            <consortium name="US DOE Joint Genome Institute (JGI-PGF)"/>
            <person name="Walter F."/>
            <person name="Albersmeier A."/>
            <person name="Kalinowski J."/>
            <person name="Ruckert C."/>
        </authorList>
    </citation>
    <scope>NUCLEOTIDE SEQUENCE</scope>
    <source>
        <strain evidence="9">CGMCC 1.10998</strain>
    </source>
</reference>
<feature type="domain" description="RNA polymerase sigma-70 region 2" evidence="7">
    <location>
        <begin position="27"/>
        <end position="93"/>
    </location>
</feature>
<proteinExistence type="inferred from homology"/>
<feature type="region of interest" description="Disordered" evidence="6">
    <location>
        <begin position="98"/>
        <end position="119"/>
    </location>
</feature>
<dbReference type="CDD" id="cd06171">
    <property type="entry name" value="Sigma70_r4"/>
    <property type="match status" value="1"/>
</dbReference>
<protein>
    <recommendedName>
        <fullName evidence="11">RNA polymerase sigma-70 factor, ECF subfamily</fullName>
    </recommendedName>
</protein>
<dbReference type="InterPro" id="IPR014284">
    <property type="entry name" value="RNA_pol_sigma-70_dom"/>
</dbReference>
<dbReference type="PANTHER" id="PTHR43133:SF8">
    <property type="entry name" value="RNA POLYMERASE SIGMA FACTOR HI_1459-RELATED"/>
    <property type="match status" value="1"/>
</dbReference>
<dbReference type="InterPro" id="IPR013249">
    <property type="entry name" value="RNA_pol_sigma70_r4_t2"/>
</dbReference>
<dbReference type="NCBIfam" id="TIGR02937">
    <property type="entry name" value="sigma70-ECF"/>
    <property type="match status" value="1"/>
</dbReference>
<evidence type="ECO:0000256" key="2">
    <source>
        <dbReference type="ARBA" id="ARBA00023015"/>
    </source>
</evidence>
<accession>A0A916V0J7</accession>
<dbReference type="EMBL" id="BMED01000009">
    <property type="protein sequence ID" value="GGD00950.1"/>
    <property type="molecule type" value="Genomic_DNA"/>
</dbReference>
<evidence type="ECO:0000259" key="7">
    <source>
        <dbReference type="Pfam" id="PF04542"/>
    </source>
</evidence>
<gene>
    <name evidence="9" type="ORF">GCM10011396_55680</name>
</gene>
<evidence type="ECO:0000256" key="1">
    <source>
        <dbReference type="ARBA" id="ARBA00010641"/>
    </source>
</evidence>
<dbReference type="AlphaFoldDB" id="A0A916V0J7"/>
<evidence type="ECO:0000256" key="4">
    <source>
        <dbReference type="ARBA" id="ARBA00023125"/>
    </source>
</evidence>
<dbReference type="InterPro" id="IPR013325">
    <property type="entry name" value="RNA_pol_sigma_r2"/>
</dbReference>
<evidence type="ECO:0000256" key="6">
    <source>
        <dbReference type="SAM" id="MobiDB-lite"/>
    </source>
</evidence>
<keyword evidence="5" id="KW-0804">Transcription</keyword>
<dbReference type="InterPro" id="IPR007627">
    <property type="entry name" value="RNA_pol_sigma70_r2"/>
</dbReference>
<dbReference type="RefSeq" id="WP_188569440.1">
    <property type="nucleotide sequence ID" value="NZ_BMED01000009.1"/>
</dbReference>
<dbReference type="InterPro" id="IPR013324">
    <property type="entry name" value="RNA_pol_sigma_r3/r4-like"/>
</dbReference>
<reference evidence="9" key="2">
    <citation type="submission" date="2020-09" db="EMBL/GenBank/DDBJ databases">
        <authorList>
            <person name="Sun Q."/>
            <person name="Zhou Y."/>
        </authorList>
    </citation>
    <scope>NUCLEOTIDE SEQUENCE</scope>
    <source>
        <strain evidence="9">CGMCC 1.10998</strain>
    </source>
</reference>